<protein>
    <recommendedName>
        <fullName evidence="4 8">Sucrose-6-phosphate hydrolase</fullName>
        <ecNumber evidence="3 8">3.2.1.26</ecNumber>
    </recommendedName>
    <alternativeName>
        <fullName evidence="7 9">Invertase</fullName>
    </alternativeName>
</protein>
<evidence type="ECO:0000256" key="4">
    <source>
        <dbReference type="ARBA" id="ARBA00019623"/>
    </source>
</evidence>
<evidence type="ECO:0000256" key="5">
    <source>
        <dbReference type="ARBA" id="ARBA00022801"/>
    </source>
</evidence>
<dbReference type="InterPro" id="IPR013148">
    <property type="entry name" value="Glyco_hydro_32_N"/>
</dbReference>
<dbReference type="GO" id="GO:0004564">
    <property type="term" value="F:beta-fructofuranosidase activity"/>
    <property type="evidence" value="ECO:0007669"/>
    <property type="project" value="UniProtKB-EC"/>
</dbReference>
<comment type="catalytic activity">
    <reaction evidence="8">
        <text>Hydrolysis of terminal non-reducing beta-D-fructofuranoside residues in beta-D-fructofuranosides.</text>
        <dbReference type="EC" id="3.2.1.26"/>
    </reaction>
</comment>
<feature type="domain" description="Glycosyl hydrolase family 32 C-terminal" evidence="11">
    <location>
        <begin position="344"/>
        <end position="461"/>
    </location>
</feature>
<evidence type="ECO:0000259" key="10">
    <source>
        <dbReference type="Pfam" id="PF00251"/>
    </source>
</evidence>
<evidence type="ECO:0000256" key="9">
    <source>
        <dbReference type="RuleBase" id="RU365015"/>
    </source>
</evidence>
<evidence type="ECO:0000256" key="7">
    <source>
        <dbReference type="ARBA" id="ARBA00033367"/>
    </source>
</evidence>
<dbReference type="EC" id="3.2.1.26" evidence="3 8"/>
<name>A0A1G9K3W5_STREI</name>
<evidence type="ECO:0000256" key="2">
    <source>
        <dbReference type="ARBA" id="ARBA00009902"/>
    </source>
</evidence>
<evidence type="ECO:0000256" key="6">
    <source>
        <dbReference type="ARBA" id="ARBA00023295"/>
    </source>
</evidence>
<proteinExistence type="inferred from homology"/>
<dbReference type="Pfam" id="PF00251">
    <property type="entry name" value="Glyco_hydro_32N"/>
    <property type="match status" value="1"/>
</dbReference>
<evidence type="ECO:0000313" key="12">
    <source>
        <dbReference type="EMBL" id="SDL43933.1"/>
    </source>
</evidence>
<dbReference type="PANTHER" id="PTHR43101">
    <property type="entry name" value="BETA-FRUCTOSIDASE"/>
    <property type="match status" value="1"/>
</dbReference>
<dbReference type="InterPro" id="IPR051214">
    <property type="entry name" value="GH32_Enzymes"/>
</dbReference>
<dbReference type="Gene3D" id="2.115.10.20">
    <property type="entry name" value="Glycosyl hydrolase domain, family 43"/>
    <property type="match status" value="1"/>
</dbReference>
<dbReference type="Proteomes" id="UP000183162">
    <property type="component" value="Unassembled WGS sequence"/>
</dbReference>
<accession>A0A1G9K3W5</accession>
<dbReference type="InterPro" id="IPR023296">
    <property type="entry name" value="Glyco_hydro_beta-prop_sf"/>
</dbReference>
<dbReference type="SMART" id="SM00640">
    <property type="entry name" value="Glyco_32"/>
    <property type="match status" value="1"/>
</dbReference>
<comment type="subcellular location">
    <subcellularLocation>
        <location evidence="9">Cytoplasm</location>
    </subcellularLocation>
</comment>
<dbReference type="GO" id="GO:0005985">
    <property type="term" value="P:sucrose metabolic process"/>
    <property type="evidence" value="ECO:0007669"/>
    <property type="project" value="UniProtKB-UniPathway"/>
</dbReference>
<dbReference type="EMBL" id="FNGX01000002">
    <property type="protein sequence ID" value="SDL43933.1"/>
    <property type="molecule type" value="Genomic_DNA"/>
</dbReference>
<dbReference type="PANTHER" id="PTHR43101:SF1">
    <property type="entry name" value="BETA-FRUCTOSIDASE"/>
    <property type="match status" value="1"/>
</dbReference>
<evidence type="ECO:0000256" key="1">
    <source>
        <dbReference type="ARBA" id="ARBA00004914"/>
    </source>
</evidence>
<reference evidence="12 13" key="1">
    <citation type="submission" date="2016-10" db="EMBL/GenBank/DDBJ databases">
        <authorList>
            <person name="de Groot N.N."/>
        </authorList>
    </citation>
    <scope>NUCLEOTIDE SEQUENCE [LARGE SCALE GENOMIC DNA]</scope>
    <source>
        <strain evidence="12 13">Sb09</strain>
    </source>
</reference>
<dbReference type="RefSeq" id="WP_074566474.1">
    <property type="nucleotide sequence ID" value="NZ_FNGX01000002.1"/>
</dbReference>
<dbReference type="OrthoDB" id="9759709at2"/>
<keyword evidence="9" id="KW-0963">Cytoplasm</keyword>
<dbReference type="InterPro" id="IPR013320">
    <property type="entry name" value="ConA-like_dom_sf"/>
</dbReference>
<dbReference type="AlphaFoldDB" id="A0A1G9K3W5"/>
<evidence type="ECO:0000256" key="8">
    <source>
        <dbReference type="RuleBase" id="RU362110"/>
    </source>
</evidence>
<comment type="similarity">
    <text evidence="2 8">Belongs to the glycosyl hydrolase 32 family.</text>
</comment>
<evidence type="ECO:0000313" key="13">
    <source>
        <dbReference type="Proteomes" id="UP000183162"/>
    </source>
</evidence>
<evidence type="ECO:0000259" key="11">
    <source>
        <dbReference type="Pfam" id="PF08244"/>
    </source>
</evidence>
<comment type="pathway">
    <text evidence="1 9">Glycan biosynthesis; sucrose metabolism.</text>
</comment>
<gene>
    <name evidence="12" type="ORF">SAMN05216400_0653</name>
</gene>
<dbReference type="SUPFAM" id="SSF49899">
    <property type="entry name" value="Concanavalin A-like lectins/glucanases"/>
    <property type="match status" value="1"/>
</dbReference>
<dbReference type="CDD" id="cd18623">
    <property type="entry name" value="GH32_ScrB-like"/>
    <property type="match status" value="1"/>
</dbReference>
<dbReference type="InterPro" id="IPR013189">
    <property type="entry name" value="Glyco_hydro_32_C"/>
</dbReference>
<keyword evidence="9" id="KW-0119">Carbohydrate metabolism</keyword>
<keyword evidence="6 8" id="KW-0326">Glycosidase</keyword>
<dbReference type="InterPro" id="IPR001362">
    <property type="entry name" value="Glyco_hydro_32"/>
</dbReference>
<dbReference type="InterPro" id="IPR006232">
    <property type="entry name" value="Suc6P_hydrolase"/>
</dbReference>
<dbReference type="Gene3D" id="2.60.120.560">
    <property type="entry name" value="Exo-inulinase, domain 1"/>
    <property type="match status" value="1"/>
</dbReference>
<feature type="domain" description="Glycosyl hydrolase family 32 N-terminal" evidence="10">
    <location>
        <begin position="31"/>
        <end position="340"/>
    </location>
</feature>
<evidence type="ECO:0000256" key="3">
    <source>
        <dbReference type="ARBA" id="ARBA00012758"/>
    </source>
</evidence>
<dbReference type="SUPFAM" id="SSF75005">
    <property type="entry name" value="Arabinanase/levansucrase/invertase"/>
    <property type="match status" value="1"/>
</dbReference>
<dbReference type="Pfam" id="PF08244">
    <property type="entry name" value="Glyco_hydro_32C"/>
    <property type="match status" value="1"/>
</dbReference>
<organism evidence="12 13">
    <name type="scientific">Streptococcus equinus</name>
    <name type="common">Streptococcus bovis</name>
    <dbReference type="NCBI Taxonomy" id="1335"/>
    <lineage>
        <taxon>Bacteria</taxon>
        <taxon>Bacillati</taxon>
        <taxon>Bacillota</taxon>
        <taxon>Bacilli</taxon>
        <taxon>Lactobacillales</taxon>
        <taxon>Streptococcaceae</taxon>
        <taxon>Streptococcus</taxon>
    </lineage>
</organism>
<dbReference type="UniPathway" id="UPA00238"/>
<dbReference type="NCBIfam" id="TIGR01322">
    <property type="entry name" value="scrB_fam"/>
    <property type="match status" value="1"/>
</dbReference>
<keyword evidence="5 8" id="KW-0378">Hydrolase</keyword>
<dbReference type="GO" id="GO:0005737">
    <property type="term" value="C:cytoplasm"/>
    <property type="evidence" value="ECO:0007669"/>
    <property type="project" value="UniProtKB-SubCell"/>
</dbReference>
<comment type="function">
    <text evidence="9">Enables the bacterium to metabolize sucrose as a sole carbon source.</text>
</comment>
<sequence>MYTKEEYAKDCQIHNDMRRLVDSDVNRLNYHLMAPTGWLNDPNGLVEKNGINHIYFQYTPFDAGWGIKSWGHYTTKDWITSKEEEPFIFADNRLDRDGAYSGSAIVKDGIIHYFYTGNVKLLDGDYDYILTGREQNTIHLTSSDGFHFSGKELVLANSDYPDDMTTHVRDPKILKDGEKYIMVLGARSIEDKGCALVYHSTDLSHWHYVTRIQTSEKFGFMWECPDLFKLGNQLVLSVSPQGLEKEEARYQNIFQSGYFLVDENHGDYTVRKFEEFDYGFDFYAVQTFEDESGRRILMAWMGLPMESEYQEDPTVKYNWRHALTMPRELVFRNGAVYQRPLKEFEKLRKSEFQSQISEFTQWQTENCCFEINVTFSNLAESFSLRLRDDVILTFDGSLLSLKMGESGFGRTQRNIALDKVSRLQVFSDTSSLEIFINGGRYTMTSRVFSDTLKQTITFDSKLDGQLTIYDLKKFNIE</sequence>